<evidence type="ECO:0000256" key="2">
    <source>
        <dbReference type="ARBA" id="ARBA00005710"/>
    </source>
</evidence>
<keyword evidence="7" id="KW-0626">Porin</keyword>
<evidence type="ECO:0000256" key="3">
    <source>
        <dbReference type="ARBA" id="ARBA00022448"/>
    </source>
</evidence>
<reference evidence="14 16" key="3">
    <citation type="submission" date="2020-09" db="EMBL/GenBank/DDBJ databases">
        <title>Complete, closed and curated genome sequences of Photobacterium damselae subsp. piscicida isolates from Australia indicate localised evolution and additional plasmid-borne pathogenicity mechanisms.</title>
        <authorList>
            <person name="Baseggio L."/>
            <person name="Silayeva O."/>
            <person name="Buller N."/>
            <person name="Landos M."/>
            <person name="Engelstaedter J."/>
            <person name="Barnes A.C."/>
        </authorList>
    </citation>
    <scope>NUCLEOTIDE SEQUENCE [LARGE SCALE GENOMIC DNA]</scope>
    <source>
        <strain evidence="14 16">AS-16-0540-1</strain>
    </source>
</reference>
<dbReference type="GO" id="GO:0009279">
    <property type="term" value="C:cell outer membrane"/>
    <property type="evidence" value="ECO:0007669"/>
    <property type="project" value="UniProtKB-SubCell"/>
</dbReference>
<keyword evidence="5" id="KW-0812">Transmembrane</keyword>
<dbReference type="PRINTS" id="PR01021">
    <property type="entry name" value="OMPADOMAIN"/>
</dbReference>
<protein>
    <submittedName>
        <fullName evidence="14">OmpA family protein</fullName>
    </submittedName>
    <submittedName>
        <fullName evidence="13">Outer membrane protein A</fullName>
    </submittedName>
</protein>
<evidence type="ECO:0000256" key="8">
    <source>
        <dbReference type="ARBA" id="ARBA00023136"/>
    </source>
</evidence>
<dbReference type="InterPro" id="IPR006664">
    <property type="entry name" value="OMP_bac"/>
</dbReference>
<evidence type="ECO:0000256" key="11">
    <source>
        <dbReference type="SAM" id="SignalP"/>
    </source>
</evidence>
<dbReference type="Pfam" id="PF00691">
    <property type="entry name" value="OmpA"/>
    <property type="match status" value="1"/>
</dbReference>
<evidence type="ECO:0000313" key="15">
    <source>
        <dbReference type="Proteomes" id="UP000218676"/>
    </source>
</evidence>
<dbReference type="GO" id="GO:0046930">
    <property type="term" value="C:pore complex"/>
    <property type="evidence" value="ECO:0007669"/>
    <property type="project" value="UniProtKB-KW"/>
</dbReference>
<evidence type="ECO:0000259" key="12">
    <source>
        <dbReference type="PROSITE" id="PS51123"/>
    </source>
</evidence>
<dbReference type="InterPro" id="IPR011250">
    <property type="entry name" value="OMP/PagP_B-barrel"/>
</dbReference>
<sequence length="335" mass="36874">MSKVRYVLPLALLISGVANAAADNPWYAGFRVGATHYNDISVNGVDSNSTFDRDDMGGGLFAGYNVTPWFAVETGYTWLGRAEFDNNYKMRVDQQAIDLVGKFTWHATDYMGLYAKLGGAYYFSEAKGFGAEKYKDDGVVGTAGAGLEFFLDDHLSARLEYQYYHDVELKDKDVRANWDTHFYGLSLVYSWGAPEPVAEPVYVDQVSVATLEELKLAVPFAFDSSSISAGDAAKLVPFEQRLQEQDAAQIYVVGYTDSKGSEAYNQKLSERRADAVADALRAHLNVDGSRIIAEGRGEADPVASNQTEEGRAQNRRVEIVSPSIDIETVTQVLAE</sequence>
<dbReference type="AlphaFoldDB" id="A0A1Q9GWP6"/>
<name>A0A1Q9GWP6_PHODP</name>
<dbReference type="PROSITE" id="PS51123">
    <property type="entry name" value="OMPA_2"/>
    <property type="match status" value="1"/>
</dbReference>
<dbReference type="PANTHER" id="PTHR30329">
    <property type="entry name" value="STATOR ELEMENT OF FLAGELLAR MOTOR COMPLEX"/>
    <property type="match status" value="1"/>
</dbReference>
<dbReference type="InterPro" id="IPR036737">
    <property type="entry name" value="OmpA-like_sf"/>
</dbReference>
<dbReference type="InterPro" id="IPR006665">
    <property type="entry name" value="OmpA-like"/>
</dbReference>
<keyword evidence="11" id="KW-0732">Signal</keyword>
<organism evidence="14 16">
    <name type="scientific">Photobacterium damsela subsp. piscicida</name>
    <name type="common">Pasteurella piscicida</name>
    <dbReference type="NCBI Taxonomy" id="38294"/>
    <lineage>
        <taxon>Bacteria</taxon>
        <taxon>Pseudomonadati</taxon>
        <taxon>Pseudomonadota</taxon>
        <taxon>Gammaproteobacteria</taxon>
        <taxon>Vibrionales</taxon>
        <taxon>Vibrionaceae</taxon>
        <taxon>Photobacterium</taxon>
    </lineage>
</organism>
<dbReference type="InterPro" id="IPR006690">
    <property type="entry name" value="OMPA-like_CS"/>
</dbReference>
<dbReference type="Proteomes" id="UP000516656">
    <property type="component" value="Chromosome 2"/>
</dbReference>
<dbReference type="Proteomes" id="UP000218676">
    <property type="component" value="Chromosome 2"/>
</dbReference>
<keyword evidence="9" id="KW-0998">Cell outer membrane</keyword>
<evidence type="ECO:0000313" key="13">
    <source>
        <dbReference type="EMBL" id="BAX55479.1"/>
    </source>
</evidence>
<evidence type="ECO:0000256" key="7">
    <source>
        <dbReference type="ARBA" id="ARBA00023114"/>
    </source>
</evidence>
<dbReference type="Gene3D" id="2.40.160.20">
    <property type="match status" value="1"/>
</dbReference>
<evidence type="ECO:0000256" key="5">
    <source>
        <dbReference type="ARBA" id="ARBA00022692"/>
    </source>
</evidence>
<accession>A0A1Q9GWP6</accession>
<evidence type="ECO:0000256" key="10">
    <source>
        <dbReference type="PROSITE-ProRule" id="PRU00473"/>
    </source>
</evidence>
<dbReference type="SUPFAM" id="SSF56925">
    <property type="entry name" value="OMPA-like"/>
    <property type="match status" value="1"/>
</dbReference>
<dbReference type="InterPro" id="IPR050330">
    <property type="entry name" value="Bact_OuterMem_StrucFunc"/>
</dbReference>
<dbReference type="Pfam" id="PF01389">
    <property type="entry name" value="OmpA_membrane"/>
    <property type="match status" value="1"/>
</dbReference>
<dbReference type="PANTHER" id="PTHR30329:SF21">
    <property type="entry name" value="LIPOPROTEIN YIAD-RELATED"/>
    <property type="match status" value="1"/>
</dbReference>
<comment type="similarity">
    <text evidence="2">Belongs to the outer membrane OOP (TC 1.B.6) superfamily. OmpA family.</text>
</comment>
<evidence type="ECO:0000256" key="4">
    <source>
        <dbReference type="ARBA" id="ARBA00022452"/>
    </source>
</evidence>
<feature type="domain" description="OmpA-like" evidence="12">
    <location>
        <begin position="207"/>
        <end position="325"/>
    </location>
</feature>
<keyword evidence="6" id="KW-0406">Ion transport</keyword>
<evidence type="ECO:0000256" key="9">
    <source>
        <dbReference type="ARBA" id="ARBA00023237"/>
    </source>
</evidence>
<comment type="subcellular location">
    <subcellularLocation>
        <location evidence="1">Cell outer membrane</location>
        <topology evidence="1">Multi-pass membrane protein</topology>
    </subcellularLocation>
</comment>
<dbReference type="GO" id="GO:0015288">
    <property type="term" value="F:porin activity"/>
    <property type="evidence" value="ECO:0007669"/>
    <property type="project" value="UniProtKB-KW"/>
</dbReference>
<feature type="chain" id="PRO_5011397478" evidence="11">
    <location>
        <begin position="21"/>
        <end position="335"/>
    </location>
</feature>
<proteinExistence type="inferred from homology"/>
<keyword evidence="3" id="KW-0813">Transport</keyword>
<dbReference type="GO" id="GO:0006811">
    <property type="term" value="P:monoatomic ion transport"/>
    <property type="evidence" value="ECO:0007669"/>
    <property type="project" value="UniProtKB-KW"/>
</dbReference>
<dbReference type="RefSeq" id="WP_044179734.1">
    <property type="nucleotide sequence ID" value="NZ_AP018046.1"/>
</dbReference>
<evidence type="ECO:0000256" key="6">
    <source>
        <dbReference type="ARBA" id="ARBA00023065"/>
    </source>
</evidence>
<dbReference type="EMBL" id="CP061855">
    <property type="protein sequence ID" value="QOD58211.1"/>
    <property type="molecule type" value="Genomic_DNA"/>
</dbReference>
<gene>
    <name evidence="14" type="ORF">IC627_20820</name>
    <name evidence="13" type="ORF">PDPUS_2_00893</name>
</gene>
<keyword evidence="4" id="KW-1134">Transmembrane beta strand</keyword>
<keyword evidence="8 10" id="KW-0472">Membrane</keyword>
<evidence type="ECO:0000256" key="1">
    <source>
        <dbReference type="ARBA" id="ARBA00004571"/>
    </source>
</evidence>
<dbReference type="Gene3D" id="3.30.1330.60">
    <property type="entry name" value="OmpA-like domain"/>
    <property type="match status" value="1"/>
</dbReference>
<dbReference type="InterPro" id="IPR000498">
    <property type="entry name" value="OmpA-like_TM_dom"/>
</dbReference>
<dbReference type="EMBL" id="AP018046">
    <property type="protein sequence ID" value="BAX55479.1"/>
    <property type="molecule type" value="Genomic_DNA"/>
</dbReference>
<dbReference type="SUPFAM" id="SSF103088">
    <property type="entry name" value="OmpA-like"/>
    <property type="match status" value="1"/>
</dbReference>
<dbReference type="PROSITE" id="PS01068">
    <property type="entry name" value="OMPA_1"/>
    <property type="match status" value="1"/>
</dbReference>
<evidence type="ECO:0000313" key="14">
    <source>
        <dbReference type="EMBL" id="QOD58211.1"/>
    </source>
</evidence>
<reference evidence="13" key="1">
    <citation type="journal article" date="2017" name="Genome Announc.">
        <title>Whole-Genome Sequence of Photobacterium damselae subsp. piscicida Strain 91-197, Isolated from Hybrid Striped Bass (Morone sp.) in the United States.</title>
        <authorList>
            <person name="Teru Y."/>
            <person name="Hikima J."/>
            <person name="Kono T."/>
            <person name="Sakai M."/>
            <person name="Takano T."/>
            <person name="Hawke J.P."/>
            <person name="Takeyama H."/>
            <person name="Aoki T."/>
        </authorList>
    </citation>
    <scope>NUCLEOTIDE SEQUENCE</scope>
    <source>
        <strain evidence="13">91-197</strain>
    </source>
</reference>
<dbReference type="CDD" id="cd07185">
    <property type="entry name" value="OmpA_C-like"/>
    <property type="match status" value="1"/>
</dbReference>
<evidence type="ECO:0000313" key="16">
    <source>
        <dbReference type="Proteomes" id="UP000516656"/>
    </source>
</evidence>
<feature type="signal peptide" evidence="11">
    <location>
        <begin position="1"/>
        <end position="20"/>
    </location>
</feature>
<reference evidence="15" key="2">
    <citation type="submission" date="2017-05" db="EMBL/GenBank/DDBJ databases">
        <title>Whole genome sequence of fish pathogenic bacteria, Photobacterium damselae subsp. piscicida, strain 91-197, isolated from hybrid striped bass (Morone sp.) in USA.</title>
        <authorList>
            <person name="Teru Y."/>
            <person name="Hikima J."/>
            <person name="Kono T."/>
            <person name="Sakai M."/>
            <person name="Takano T."/>
            <person name="Hawke J.P."/>
            <person name="Takeyama H."/>
            <person name="Aoki T."/>
        </authorList>
    </citation>
    <scope>NUCLEOTIDE SEQUENCE [LARGE SCALE GENOMIC DNA]</scope>
    <source>
        <strain evidence="15">91-197</strain>
    </source>
</reference>